<evidence type="ECO:0000256" key="3">
    <source>
        <dbReference type="ARBA" id="ARBA00023015"/>
    </source>
</evidence>
<dbReference type="GO" id="GO:0032993">
    <property type="term" value="C:protein-DNA complex"/>
    <property type="evidence" value="ECO:0007669"/>
    <property type="project" value="TreeGrafter"/>
</dbReference>
<dbReference type="Gene3D" id="3.40.50.2300">
    <property type="match status" value="1"/>
</dbReference>
<dbReference type="InterPro" id="IPR001789">
    <property type="entry name" value="Sig_transdc_resp-reg_receiver"/>
</dbReference>
<keyword evidence="11" id="KW-1185">Reference proteome</keyword>
<dbReference type="PANTHER" id="PTHR48111">
    <property type="entry name" value="REGULATOR OF RPOS"/>
    <property type="match status" value="1"/>
</dbReference>
<protein>
    <submittedName>
        <fullName evidence="10">Transcriptional regulatory protein YycF</fullName>
    </submittedName>
</protein>
<dbReference type="InterPro" id="IPR016032">
    <property type="entry name" value="Sig_transdc_resp-reg_C-effctor"/>
</dbReference>
<keyword evidence="1 6" id="KW-0597">Phosphoprotein</keyword>
<dbReference type="Pfam" id="PF00486">
    <property type="entry name" value="Trans_reg_C"/>
    <property type="match status" value="1"/>
</dbReference>
<evidence type="ECO:0000259" key="9">
    <source>
        <dbReference type="PROSITE" id="PS51755"/>
    </source>
</evidence>
<comment type="caution">
    <text evidence="10">The sequence shown here is derived from an EMBL/GenBank/DDBJ whole genome shotgun (WGS) entry which is preliminary data.</text>
</comment>
<feature type="modified residue" description="4-aspartylphosphate" evidence="6">
    <location>
        <position position="80"/>
    </location>
</feature>
<keyword evidence="5" id="KW-0804">Transcription</keyword>
<accession>A0A5C6FJF3</accession>
<dbReference type="InterPro" id="IPR039420">
    <property type="entry name" value="WalR-like"/>
</dbReference>
<dbReference type="PROSITE" id="PS50110">
    <property type="entry name" value="RESPONSE_REGULATORY"/>
    <property type="match status" value="1"/>
</dbReference>
<evidence type="ECO:0000256" key="1">
    <source>
        <dbReference type="ARBA" id="ARBA00022553"/>
    </source>
</evidence>
<evidence type="ECO:0000259" key="8">
    <source>
        <dbReference type="PROSITE" id="PS50110"/>
    </source>
</evidence>
<dbReference type="PROSITE" id="PS51755">
    <property type="entry name" value="OMPR_PHOB"/>
    <property type="match status" value="1"/>
</dbReference>
<feature type="DNA-binding region" description="OmpR/PhoB-type" evidence="7">
    <location>
        <begin position="158"/>
        <end position="254"/>
    </location>
</feature>
<organism evidence="10 11">
    <name type="scientific">Rubripirellula tenax</name>
    <dbReference type="NCBI Taxonomy" id="2528015"/>
    <lineage>
        <taxon>Bacteria</taxon>
        <taxon>Pseudomonadati</taxon>
        <taxon>Planctomycetota</taxon>
        <taxon>Planctomycetia</taxon>
        <taxon>Pirellulales</taxon>
        <taxon>Pirellulaceae</taxon>
        <taxon>Rubripirellula</taxon>
    </lineage>
</organism>
<proteinExistence type="predicted"/>
<feature type="domain" description="Response regulatory" evidence="8">
    <location>
        <begin position="31"/>
        <end position="147"/>
    </location>
</feature>
<dbReference type="CDD" id="cd17574">
    <property type="entry name" value="REC_OmpR"/>
    <property type="match status" value="1"/>
</dbReference>
<dbReference type="EMBL" id="SJPW01000001">
    <property type="protein sequence ID" value="TWU60227.1"/>
    <property type="molecule type" value="Genomic_DNA"/>
</dbReference>
<feature type="domain" description="OmpR/PhoB-type" evidence="9">
    <location>
        <begin position="158"/>
        <end position="254"/>
    </location>
</feature>
<evidence type="ECO:0000256" key="7">
    <source>
        <dbReference type="PROSITE-ProRule" id="PRU01091"/>
    </source>
</evidence>
<dbReference type="InterPro" id="IPR001867">
    <property type="entry name" value="OmpR/PhoB-type_DNA-bd"/>
</dbReference>
<evidence type="ECO:0000256" key="4">
    <source>
        <dbReference type="ARBA" id="ARBA00023125"/>
    </source>
</evidence>
<dbReference type="GO" id="GO:0000976">
    <property type="term" value="F:transcription cis-regulatory region binding"/>
    <property type="evidence" value="ECO:0007669"/>
    <property type="project" value="TreeGrafter"/>
</dbReference>
<evidence type="ECO:0000313" key="10">
    <source>
        <dbReference type="EMBL" id="TWU60227.1"/>
    </source>
</evidence>
<gene>
    <name evidence="10" type="primary">yycF_1</name>
    <name evidence="10" type="ORF">Poly51_05020</name>
</gene>
<evidence type="ECO:0000313" key="11">
    <source>
        <dbReference type="Proteomes" id="UP000318288"/>
    </source>
</evidence>
<dbReference type="Pfam" id="PF00072">
    <property type="entry name" value="Response_reg"/>
    <property type="match status" value="1"/>
</dbReference>
<dbReference type="PANTHER" id="PTHR48111:SF4">
    <property type="entry name" value="DNA-BINDING DUAL TRANSCRIPTIONAL REGULATOR OMPR"/>
    <property type="match status" value="1"/>
</dbReference>
<dbReference type="SMART" id="SM00862">
    <property type="entry name" value="Trans_reg_C"/>
    <property type="match status" value="1"/>
</dbReference>
<dbReference type="GO" id="GO:0006355">
    <property type="term" value="P:regulation of DNA-templated transcription"/>
    <property type="evidence" value="ECO:0007669"/>
    <property type="project" value="InterPro"/>
</dbReference>
<dbReference type="Gene3D" id="1.10.10.10">
    <property type="entry name" value="Winged helix-like DNA-binding domain superfamily/Winged helix DNA-binding domain"/>
    <property type="match status" value="1"/>
</dbReference>
<dbReference type="GO" id="GO:0005829">
    <property type="term" value="C:cytosol"/>
    <property type="evidence" value="ECO:0007669"/>
    <property type="project" value="TreeGrafter"/>
</dbReference>
<dbReference type="SUPFAM" id="SSF52172">
    <property type="entry name" value="CheY-like"/>
    <property type="match status" value="1"/>
</dbReference>
<dbReference type="InterPro" id="IPR011006">
    <property type="entry name" value="CheY-like_superfamily"/>
</dbReference>
<dbReference type="Proteomes" id="UP000318288">
    <property type="component" value="Unassembled WGS sequence"/>
</dbReference>
<dbReference type="AlphaFoldDB" id="A0A5C6FJF3"/>
<dbReference type="InterPro" id="IPR036388">
    <property type="entry name" value="WH-like_DNA-bd_sf"/>
</dbReference>
<dbReference type="GO" id="GO:0000156">
    <property type="term" value="F:phosphorelay response regulator activity"/>
    <property type="evidence" value="ECO:0007669"/>
    <property type="project" value="TreeGrafter"/>
</dbReference>
<keyword evidence="3" id="KW-0805">Transcription regulation</keyword>
<dbReference type="CDD" id="cd00383">
    <property type="entry name" value="trans_reg_C"/>
    <property type="match status" value="1"/>
</dbReference>
<dbReference type="SMART" id="SM00448">
    <property type="entry name" value="REC"/>
    <property type="match status" value="1"/>
</dbReference>
<keyword evidence="2" id="KW-0902">Two-component regulatory system</keyword>
<evidence type="ECO:0000256" key="2">
    <source>
        <dbReference type="ARBA" id="ARBA00023012"/>
    </source>
</evidence>
<keyword evidence="4 7" id="KW-0238">DNA-binding</keyword>
<reference evidence="10 11" key="1">
    <citation type="submission" date="2019-02" db="EMBL/GenBank/DDBJ databases">
        <title>Deep-cultivation of Planctomycetes and their phenomic and genomic characterization uncovers novel biology.</title>
        <authorList>
            <person name="Wiegand S."/>
            <person name="Jogler M."/>
            <person name="Boedeker C."/>
            <person name="Pinto D."/>
            <person name="Vollmers J."/>
            <person name="Rivas-Marin E."/>
            <person name="Kohn T."/>
            <person name="Peeters S.H."/>
            <person name="Heuer A."/>
            <person name="Rast P."/>
            <person name="Oberbeckmann S."/>
            <person name="Bunk B."/>
            <person name="Jeske O."/>
            <person name="Meyerdierks A."/>
            <person name="Storesund J.E."/>
            <person name="Kallscheuer N."/>
            <person name="Luecker S."/>
            <person name="Lage O.M."/>
            <person name="Pohl T."/>
            <person name="Merkel B.J."/>
            <person name="Hornburger P."/>
            <person name="Mueller R.-W."/>
            <person name="Bruemmer F."/>
            <person name="Labrenz M."/>
            <person name="Spormann A.M."/>
            <person name="Op Den Camp H."/>
            <person name="Overmann J."/>
            <person name="Amann R."/>
            <person name="Jetten M.S.M."/>
            <person name="Mascher T."/>
            <person name="Medema M.H."/>
            <person name="Devos D.P."/>
            <person name="Kaster A.-K."/>
            <person name="Ovreas L."/>
            <person name="Rohde M."/>
            <person name="Galperin M.Y."/>
            <person name="Jogler C."/>
        </authorList>
    </citation>
    <scope>NUCLEOTIDE SEQUENCE [LARGE SCALE GENOMIC DNA]</scope>
    <source>
        <strain evidence="10 11">Poly51</strain>
    </source>
</reference>
<sequence length="254" mass="28449">MQLVSSDPRSFAAVLPSGTSVQNEENMSKITVLIVEDYRPLAETLEYQLQRAGYEVFRAADGREAIRLAKLQLPDVIFLDVDLPILNGVDVCKQLRANPATKDTLILMLSALGEESDQVVGFAVGADDYVVKPVESYKVLLQRLKALLRRREPVVEDADQVSHHDVMIDRRRFVASIGDTQLKLTKSEFQLLETLIRQPGRAFGRAELVDAALGEDTMVLERTIDVHVRALRKKMGDAADLIETVRGVGYRFRE</sequence>
<evidence type="ECO:0000256" key="6">
    <source>
        <dbReference type="PROSITE-ProRule" id="PRU00169"/>
    </source>
</evidence>
<dbReference type="SUPFAM" id="SSF46894">
    <property type="entry name" value="C-terminal effector domain of the bipartite response regulators"/>
    <property type="match status" value="1"/>
</dbReference>
<evidence type="ECO:0000256" key="5">
    <source>
        <dbReference type="ARBA" id="ARBA00023163"/>
    </source>
</evidence>
<name>A0A5C6FJF3_9BACT</name>